<organism evidence="1 2">
    <name type="scientific">Nocardioides imazamoxiresistens</name>
    <dbReference type="NCBI Taxonomy" id="3231893"/>
    <lineage>
        <taxon>Bacteria</taxon>
        <taxon>Bacillati</taxon>
        <taxon>Actinomycetota</taxon>
        <taxon>Actinomycetes</taxon>
        <taxon>Propionibacteriales</taxon>
        <taxon>Nocardioidaceae</taxon>
        <taxon>Nocardioides</taxon>
    </lineage>
</organism>
<keyword evidence="2" id="KW-1185">Reference proteome</keyword>
<dbReference type="EMBL" id="JAVYII010000002">
    <property type="protein sequence ID" value="MDT9592541.1"/>
    <property type="molecule type" value="Genomic_DNA"/>
</dbReference>
<evidence type="ECO:0008006" key="3">
    <source>
        <dbReference type="Google" id="ProtNLM"/>
    </source>
</evidence>
<protein>
    <recommendedName>
        <fullName evidence="3">HTH luxR-type domain-containing protein</fullName>
    </recommendedName>
</protein>
<comment type="caution">
    <text evidence="1">The sequence shown here is derived from an EMBL/GenBank/DDBJ whole genome shotgun (WGS) entry which is preliminary data.</text>
</comment>
<dbReference type="Proteomes" id="UP001268542">
    <property type="component" value="Unassembled WGS sequence"/>
</dbReference>
<sequence>MTRDGPRDAARPAIAVTSDQRLVAEAVAVALSSARPGSAVVVPWPGVRPGVDRSAARPPVGLLMSDLDAVATVQAAQLALARAGTDWLAMTAAPPGAVWGAVLEAGAIDVVPSSAGLLTVAGRLATLADGPRGSRTGDAATGAGHAAYLDLWHGTTLATAVAAGRLPLLSAPERAVLEELAAGRTPREVRRTHAGTHPEVAALVRRIMRRLAVATPDEAVSALRLAVRAEALPGASPAPR</sequence>
<reference evidence="1 2" key="1">
    <citation type="submission" date="2023-08" db="EMBL/GenBank/DDBJ databases">
        <title>Nocardioides seae sp. nov., a bacterium isolated from a soil.</title>
        <authorList>
            <person name="Wang X."/>
        </authorList>
    </citation>
    <scope>NUCLEOTIDE SEQUENCE [LARGE SCALE GENOMIC DNA]</scope>
    <source>
        <strain evidence="1 2">YZH12</strain>
    </source>
</reference>
<accession>A0ABU3PTM1</accession>
<gene>
    <name evidence="1" type="ORF">RDV89_05645</name>
</gene>
<proteinExistence type="predicted"/>
<evidence type="ECO:0000313" key="1">
    <source>
        <dbReference type="EMBL" id="MDT9592541.1"/>
    </source>
</evidence>
<name>A0ABU3PTM1_9ACTN</name>
<evidence type="ECO:0000313" key="2">
    <source>
        <dbReference type="Proteomes" id="UP001268542"/>
    </source>
</evidence>